<dbReference type="AlphaFoldDB" id="A0A367RYG9"/>
<dbReference type="PANTHER" id="PTHR21266:SF32">
    <property type="entry name" value="CHOLESTEROL 7-DESATURASE NVD"/>
    <property type="match status" value="1"/>
</dbReference>
<evidence type="ECO:0000313" key="14">
    <source>
        <dbReference type="Proteomes" id="UP000252107"/>
    </source>
</evidence>
<keyword evidence="3" id="KW-0001">2Fe-2S</keyword>
<dbReference type="SUPFAM" id="SSF50022">
    <property type="entry name" value="ISP domain"/>
    <property type="match status" value="1"/>
</dbReference>
<dbReference type="Gene3D" id="2.102.10.10">
    <property type="entry name" value="Rieske [2Fe-2S] iron-sulphur domain"/>
    <property type="match status" value="1"/>
</dbReference>
<sequence length="500" mass="56835">MTINTNLQGDTGNAIEQFNQQDKEIFQWTKQWYPVAVVNFLDPSRPHAIQLLGKDLVLWRDSFSKWSCFEDSCPHRLVPLSEGRVESDGTLLCAYHAWRFDSQGNCVSIPQSKDRQTSSQHCSNSKSCAVTYPTQERQGLLWVWAESGSQAQLESQLRTPRIIPELEDISDKIVHLFWNIRDLPYGWDFFMENVADPAHVPVSHHGLVGNRYQDANYYDMLCIKQMSTQEGFSFEITPTAPTIEQAVHDFQPPCHMRIVSTSVDGGKLILALYASPTRPGWCRHIGCQVLVKNEAGKMPKGLGIFGLPMPTWLGHVLSSLFLHQDMVFLHYQQTTLAKHHNRRWLDTVYTPNPQDKMVITFRQWLEKKAGGSIPWASGCNPNLSLEELEKQKLFDVWTTHTQNCQVCQDALKNIKRLYISAYGLAVIFLCLAVIVDARAIAVKAALAVVKQMSTPLLTVFPPTGFWWALGGAALFAVVGYLFQKLSRLFYVYEFEHSHND</sequence>
<dbReference type="Proteomes" id="UP000252107">
    <property type="component" value="Unassembled WGS sequence"/>
</dbReference>
<dbReference type="EMBL" id="LXQD01000043">
    <property type="protein sequence ID" value="RCJ40773.1"/>
    <property type="molecule type" value="Genomic_DNA"/>
</dbReference>
<evidence type="ECO:0000256" key="11">
    <source>
        <dbReference type="SAM" id="Phobius"/>
    </source>
</evidence>
<feature type="transmembrane region" description="Helical" evidence="11">
    <location>
        <begin position="464"/>
        <end position="482"/>
    </location>
</feature>
<dbReference type="GO" id="GO:0051537">
    <property type="term" value="F:2 iron, 2 sulfur cluster binding"/>
    <property type="evidence" value="ECO:0007669"/>
    <property type="project" value="UniProtKB-KW"/>
</dbReference>
<evidence type="ECO:0000256" key="10">
    <source>
        <dbReference type="ARBA" id="ARBA00023136"/>
    </source>
</evidence>
<keyword evidence="7" id="KW-0560">Oxidoreductase</keyword>
<name>A0A367RYG9_9NOSO</name>
<keyword evidence="14" id="KW-1185">Reference proteome</keyword>
<keyword evidence="5" id="KW-0809">Transit peptide</keyword>
<dbReference type="GO" id="GO:0010277">
    <property type="term" value="F:chlorophyllide a oxygenase activity"/>
    <property type="evidence" value="ECO:0007669"/>
    <property type="project" value="InterPro"/>
</dbReference>
<dbReference type="GO" id="GO:0016705">
    <property type="term" value="F:oxidoreductase activity, acting on paired donors, with incorporation or reduction of molecular oxygen"/>
    <property type="evidence" value="ECO:0007669"/>
    <property type="project" value="UniProtKB-ARBA"/>
</dbReference>
<dbReference type="PANTHER" id="PTHR21266">
    <property type="entry name" value="IRON-SULFUR DOMAIN CONTAINING PROTEIN"/>
    <property type="match status" value="1"/>
</dbReference>
<evidence type="ECO:0000256" key="1">
    <source>
        <dbReference type="ARBA" id="ARBA00004370"/>
    </source>
</evidence>
<dbReference type="InterPro" id="IPR013626">
    <property type="entry name" value="PaO"/>
</dbReference>
<keyword evidence="4" id="KW-0479">Metal-binding</keyword>
<evidence type="ECO:0000259" key="12">
    <source>
        <dbReference type="PROSITE" id="PS51296"/>
    </source>
</evidence>
<evidence type="ECO:0000256" key="4">
    <source>
        <dbReference type="ARBA" id="ARBA00022723"/>
    </source>
</evidence>
<evidence type="ECO:0000256" key="5">
    <source>
        <dbReference type="ARBA" id="ARBA00022946"/>
    </source>
</evidence>
<dbReference type="Gene3D" id="3.90.380.10">
    <property type="entry name" value="Naphthalene 1,2-dioxygenase Alpha Subunit, Chain A, domain 1"/>
    <property type="match status" value="1"/>
</dbReference>
<comment type="caution">
    <text evidence="13">The sequence shown here is derived from an EMBL/GenBank/DDBJ whole genome shotgun (WGS) entry which is preliminary data.</text>
</comment>
<dbReference type="GO" id="GO:0046872">
    <property type="term" value="F:metal ion binding"/>
    <property type="evidence" value="ECO:0007669"/>
    <property type="project" value="UniProtKB-KW"/>
</dbReference>
<evidence type="ECO:0000256" key="9">
    <source>
        <dbReference type="ARBA" id="ARBA00023014"/>
    </source>
</evidence>
<dbReference type="InterPro" id="IPR017941">
    <property type="entry name" value="Rieske_2Fe-2S"/>
</dbReference>
<reference evidence="13" key="1">
    <citation type="submission" date="2016-04" db="EMBL/GenBank/DDBJ databases">
        <authorList>
            <person name="Tabuchi Yagui T.R."/>
        </authorList>
    </citation>
    <scope>NUCLEOTIDE SEQUENCE [LARGE SCALE GENOMIC DNA]</scope>
    <source>
        <strain evidence="13">NIES-26</strain>
    </source>
</reference>
<evidence type="ECO:0000256" key="6">
    <source>
        <dbReference type="ARBA" id="ARBA00022989"/>
    </source>
</evidence>
<dbReference type="GO" id="GO:0005737">
    <property type="term" value="C:cytoplasm"/>
    <property type="evidence" value="ECO:0007669"/>
    <property type="project" value="TreeGrafter"/>
</dbReference>
<protein>
    <submittedName>
        <fullName evidence="13">(2Fe-2S)-binding protein</fullName>
    </submittedName>
</protein>
<gene>
    <name evidence="13" type="ORF">A6770_10225</name>
</gene>
<evidence type="ECO:0000256" key="3">
    <source>
        <dbReference type="ARBA" id="ARBA00022714"/>
    </source>
</evidence>
<comment type="subcellular location">
    <subcellularLocation>
        <location evidence="1">Membrane</location>
    </subcellularLocation>
</comment>
<feature type="domain" description="Rieske" evidence="12">
    <location>
        <begin position="32"/>
        <end position="143"/>
    </location>
</feature>
<feature type="transmembrane region" description="Helical" evidence="11">
    <location>
        <begin position="421"/>
        <end position="444"/>
    </location>
</feature>
<keyword evidence="2 11" id="KW-0812">Transmembrane</keyword>
<dbReference type="GO" id="GO:0016020">
    <property type="term" value="C:membrane"/>
    <property type="evidence" value="ECO:0007669"/>
    <property type="project" value="UniProtKB-SubCell"/>
</dbReference>
<dbReference type="Pfam" id="PF08417">
    <property type="entry name" value="PaO"/>
    <property type="match status" value="1"/>
</dbReference>
<evidence type="ECO:0000256" key="2">
    <source>
        <dbReference type="ARBA" id="ARBA00022692"/>
    </source>
</evidence>
<keyword evidence="8" id="KW-0408">Iron</keyword>
<dbReference type="InterPro" id="IPR050584">
    <property type="entry name" value="Cholesterol_7-desaturase"/>
</dbReference>
<keyword evidence="6 11" id="KW-1133">Transmembrane helix</keyword>
<dbReference type="PROSITE" id="PS51296">
    <property type="entry name" value="RIESKE"/>
    <property type="match status" value="1"/>
</dbReference>
<accession>A0A367RYG9</accession>
<proteinExistence type="predicted"/>
<keyword evidence="9" id="KW-0411">Iron-sulfur</keyword>
<dbReference type="SUPFAM" id="SSF55961">
    <property type="entry name" value="Bet v1-like"/>
    <property type="match status" value="1"/>
</dbReference>
<organism evidence="13 14">
    <name type="scientific">Nostoc minutum NIES-26</name>
    <dbReference type="NCBI Taxonomy" id="1844469"/>
    <lineage>
        <taxon>Bacteria</taxon>
        <taxon>Bacillati</taxon>
        <taxon>Cyanobacteriota</taxon>
        <taxon>Cyanophyceae</taxon>
        <taxon>Nostocales</taxon>
        <taxon>Nostocaceae</taxon>
        <taxon>Nostoc</taxon>
    </lineage>
</organism>
<keyword evidence="10 11" id="KW-0472">Membrane</keyword>
<evidence type="ECO:0000256" key="8">
    <source>
        <dbReference type="ARBA" id="ARBA00023004"/>
    </source>
</evidence>
<evidence type="ECO:0000256" key="7">
    <source>
        <dbReference type="ARBA" id="ARBA00023002"/>
    </source>
</evidence>
<dbReference type="InterPro" id="IPR036922">
    <property type="entry name" value="Rieske_2Fe-2S_sf"/>
</dbReference>
<dbReference type="Pfam" id="PF00355">
    <property type="entry name" value="Rieske"/>
    <property type="match status" value="1"/>
</dbReference>
<evidence type="ECO:0000313" key="13">
    <source>
        <dbReference type="EMBL" id="RCJ40773.1"/>
    </source>
</evidence>